<sequence length="45" mass="5070">MEEPVMVRPNNASIGTAAINNRPLRDRRGCELFPDRIDFGILKEG</sequence>
<proteinExistence type="predicted"/>
<protein>
    <submittedName>
        <fullName evidence="1">Uncharacterized protein</fullName>
    </submittedName>
</protein>
<evidence type="ECO:0000313" key="2">
    <source>
        <dbReference type="Proteomes" id="UP000663873"/>
    </source>
</evidence>
<dbReference type="Proteomes" id="UP000663873">
    <property type="component" value="Unassembled WGS sequence"/>
</dbReference>
<reference evidence="1" key="1">
    <citation type="submission" date="2021-02" db="EMBL/GenBank/DDBJ databases">
        <authorList>
            <person name="Nowell W R."/>
        </authorList>
    </citation>
    <scope>NUCLEOTIDE SEQUENCE</scope>
</reference>
<feature type="non-terminal residue" evidence="1">
    <location>
        <position position="45"/>
    </location>
</feature>
<gene>
    <name evidence="1" type="ORF">UJA718_LOCUS30538</name>
</gene>
<dbReference type="EMBL" id="CAJOBP010014624">
    <property type="protein sequence ID" value="CAF4578012.1"/>
    <property type="molecule type" value="Genomic_DNA"/>
</dbReference>
<dbReference type="AlphaFoldDB" id="A0A821AAH5"/>
<organism evidence="1 2">
    <name type="scientific">Rotaria socialis</name>
    <dbReference type="NCBI Taxonomy" id="392032"/>
    <lineage>
        <taxon>Eukaryota</taxon>
        <taxon>Metazoa</taxon>
        <taxon>Spiralia</taxon>
        <taxon>Gnathifera</taxon>
        <taxon>Rotifera</taxon>
        <taxon>Eurotatoria</taxon>
        <taxon>Bdelloidea</taxon>
        <taxon>Philodinida</taxon>
        <taxon>Philodinidae</taxon>
        <taxon>Rotaria</taxon>
    </lineage>
</organism>
<keyword evidence="2" id="KW-1185">Reference proteome</keyword>
<evidence type="ECO:0000313" key="1">
    <source>
        <dbReference type="EMBL" id="CAF4578012.1"/>
    </source>
</evidence>
<comment type="caution">
    <text evidence="1">The sequence shown here is derived from an EMBL/GenBank/DDBJ whole genome shotgun (WGS) entry which is preliminary data.</text>
</comment>
<accession>A0A821AAH5</accession>
<name>A0A821AAH5_9BILA</name>